<dbReference type="GO" id="GO:0003677">
    <property type="term" value="F:DNA binding"/>
    <property type="evidence" value="ECO:0007669"/>
    <property type="project" value="UniProtKB-KW"/>
</dbReference>
<dbReference type="InterPro" id="IPR000055">
    <property type="entry name" value="Restrct_endonuc_typeI_TRD"/>
</dbReference>
<evidence type="ECO:0000256" key="2">
    <source>
        <dbReference type="ARBA" id="ARBA00022747"/>
    </source>
</evidence>
<feature type="domain" description="Type I restriction modification DNA specificity" evidence="5">
    <location>
        <begin position="301"/>
        <end position="422"/>
    </location>
</feature>
<comment type="similarity">
    <text evidence="1">Belongs to the type-I restriction system S methylase family.</text>
</comment>
<evidence type="ECO:0000256" key="1">
    <source>
        <dbReference type="ARBA" id="ARBA00010923"/>
    </source>
</evidence>
<dbReference type="PANTHER" id="PTHR43140">
    <property type="entry name" value="TYPE-1 RESTRICTION ENZYME ECOKI SPECIFICITY PROTEIN"/>
    <property type="match status" value="1"/>
</dbReference>
<gene>
    <name evidence="6" type="ORF">GLS40_17725</name>
</gene>
<dbReference type="CDD" id="cd17515">
    <property type="entry name" value="RMtype1_S_MjaORF132P_Sau1132ORF3780P-TRD1-CR1_like"/>
    <property type="match status" value="1"/>
</dbReference>
<dbReference type="Proteomes" id="UP000443843">
    <property type="component" value="Unassembled WGS sequence"/>
</dbReference>
<keyword evidence="3" id="KW-0238">DNA-binding</keyword>
<evidence type="ECO:0000259" key="5">
    <source>
        <dbReference type="Pfam" id="PF01420"/>
    </source>
</evidence>
<dbReference type="SUPFAM" id="SSF116734">
    <property type="entry name" value="DNA methylase specificity domain"/>
    <property type="match status" value="2"/>
</dbReference>
<dbReference type="PANTHER" id="PTHR43140:SF1">
    <property type="entry name" value="TYPE I RESTRICTION ENZYME ECOKI SPECIFICITY SUBUNIT"/>
    <property type="match status" value="1"/>
</dbReference>
<evidence type="ECO:0000313" key="7">
    <source>
        <dbReference type="Proteomes" id="UP000443843"/>
    </source>
</evidence>
<dbReference type="GO" id="GO:0009307">
    <property type="term" value="P:DNA restriction-modification system"/>
    <property type="evidence" value="ECO:0007669"/>
    <property type="project" value="UniProtKB-KW"/>
</dbReference>
<feature type="domain" description="Type I restriction modification DNA specificity" evidence="5">
    <location>
        <begin position="6"/>
        <end position="176"/>
    </location>
</feature>
<dbReference type="Pfam" id="PF01420">
    <property type="entry name" value="Methylase_S"/>
    <property type="match status" value="2"/>
</dbReference>
<sequence length="477" mass="52250">MTDGLPEGWAAARLGDLGKWSSGGTPNRKKPEFFGGEIPWVLTGDLNDGIIHDVGGRLTPEGLASSSAKVFPKETLLVAMYGATIGKLGRLGSEASTNQACAALIPSEENAQLLPFIFLFLLSQRRELKKLGKGGAQPNISQTVIKELPIRLPPLAEQHRIVEKIETLFAQLDKGEEAVRQVQMLLKRYRQSVLKAAVTGELTADWRAAREGQLEHGRDLLSRILMAREENWQGRGRYKPPVEPVTTGLPDLPEGWVWASVDQVLRAGLSNGRSVPDAQSGFPVMRLTALRDGRVDTREMKIGAWSADDAEPYLVEIGDILVSRGNGSKQLVGKGGLVSTLPELVAYPDTMIRIPISLGFLDPEWFLYLWNSPFMRQKIEAAAKTTAGIYKINQNDIRAFTVPLPPLAEQEEIRAQIDDVMSKVVAAENLAATELTRSAALRQSILKDAFSGKLVPQDPADEPASALLDRIRQKRSA</sequence>
<organism evidence="6 7">
    <name type="scientific">Pseudooceanicola pacificus</name>
    <dbReference type="NCBI Taxonomy" id="2676438"/>
    <lineage>
        <taxon>Bacteria</taxon>
        <taxon>Pseudomonadati</taxon>
        <taxon>Pseudomonadota</taxon>
        <taxon>Alphaproteobacteria</taxon>
        <taxon>Rhodobacterales</taxon>
        <taxon>Paracoccaceae</taxon>
        <taxon>Pseudooceanicola</taxon>
    </lineage>
</organism>
<dbReference type="EMBL" id="WNXQ01000019">
    <property type="protein sequence ID" value="MWB79869.1"/>
    <property type="molecule type" value="Genomic_DNA"/>
</dbReference>
<evidence type="ECO:0000256" key="4">
    <source>
        <dbReference type="SAM" id="MobiDB-lite"/>
    </source>
</evidence>
<feature type="region of interest" description="Disordered" evidence="4">
    <location>
        <begin position="456"/>
        <end position="477"/>
    </location>
</feature>
<comment type="caution">
    <text evidence="6">The sequence shown here is derived from an EMBL/GenBank/DDBJ whole genome shotgun (WGS) entry which is preliminary data.</text>
</comment>
<name>A0A844WHC0_9RHOB</name>
<dbReference type="Gene3D" id="3.90.220.20">
    <property type="entry name" value="DNA methylase specificity domains"/>
    <property type="match status" value="2"/>
</dbReference>
<dbReference type="InterPro" id="IPR051212">
    <property type="entry name" value="Type-I_RE_S_subunit"/>
</dbReference>
<proteinExistence type="inferred from homology"/>
<dbReference type="RefSeq" id="WP_160383887.1">
    <property type="nucleotide sequence ID" value="NZ_WNXQ01000019.1"/>
</dbReference>
<keyword evidence="2" id="KW-0680">Restriction system</keyword>
<keyword evidence="7" id="KW-1185">Reference proteome</keyword>
<evidence type="ECO:0000256" key="3">
    <source>
        <dbReference type="ARBA" id="ARBA00023125"/>
    </source>
</evidence>
<dbReference type="AlphaFoldDB" id="A0A844WHC0"/>
<dbReference type="InterPro" id="IPR044946">
    <property type="entry name" value="Restrct_endonuc_typeI_TRD_sf"/>
</dbReference>
<reference evidence="6 7" key="1">
    <citation type="submission" date="2019-11" db="EMBL/GenBank/DDBJ databases">
        <title>Pseudooceanicola pacifica sp. nov., isolated from deep-sea sediment of the Pacific Ocean.</title>
        <authorList>
            <person name="Lyu L."/>
        </authorList>
    </citation>
    <scope>NUCLEOTIDE SEQUENCE [LARGE SCALE GENOMIC DNA]</scope>
    <source>
        <strain evidence="6 7">216_PA32_1</strain>
    </source>
</reference>
<accession>A0A844WHC0</accession>
<dbReference type="CDD" id="cd17261">
    <property type="entry name" value="RMtype1_S_EcoKI-TRD2-CR2_like"/>
    <property type="match status" value="1"/>
</dbReference>
<protein>
    <recommendedName>
        <fullName evidence="5">Type I restriction modification DNA specificity domain-containing protein</fullName>
    </recommendedName>
</protein>
<evidence type="ECO:0000313" key="6">
    <source>
        <dbReference type="EMBL" id="MWB79869.1"/>
    </source>
</evidence>